<evidence type="ECO:0000313" key="7">
    <source>
        <dbReference type="EMBL" id="ARU17695.1"/>
    </source>
</evidence>
<reference evidence="7 8" key="1">
    <citation type="submission" date="2017-01" db="EMBL/GenBank/DDBJ databases">
        <title>Complete genome sequence of esterase-producing bacterium Croceicoccus marinus E4A9.</title>
        <authorList>
            <person name="Wu Y.-H."/>
            <person name="Cheng H."/>
            <person name="Xu L."/>
            <person name="Huo Y.-Y."/>
            <person name="Wang C.-S."/>
            <person name="Xu X.-W."/>
        </authorList>
    </citation>
    <scope>NUCLEOTIDE SEQUENCE [LARGE SCALE GENOMIC DNA]</scope>
    <source>
        <strain evidence="7 8">E4A9</strain>
        <plasmid evidence="8">Plasmid pcme4a9i</plasmid>
    </source>
</reference>
<sequence>MALLSVIRRWHHRDQLSIREIARRTGLSRNTIRKYLRAGTAEPQFKVPERPSRLDPFAERLALWLRREMARSRKQKRAVKQLHADLVSLGYDGSYNRVAAFARDWREDYRRQQHMSDRGTFVPLSFAPGEAFQFDWSEDWAIIGGVRTKLQVAHVKLSYSRAFIVRAYLLQTHEMLFDAHNHAFRVLGGVPRRGIYDNMRTAVDKVGRGKERSVNTRFLAMVSHYLFEAQFCNPAAGWEKGQIEKYVQDARHRLWQPVPQAESLDGLNLWLEERCIALWKDIPHGIEPGSVADAWADETASLMPAGRPFDGFVEHGKRVSPTCLVHFERNRYSVPASFANRPVSLRVYPDRFLVVAEGQVVCEHKRIIERSHDGPGRTVYDWRHYLAVVQRKPGALRNGAPFLDLPQAFQRLQRHLLRHPGGYREMVEILSLVLHHDEQTVLRAVTAALEAGVPTKVHILNLMHRLLDSKPVATPPVTAPKALRLVSEPLANVERYDALRVDGHRENRHAS</sequence>
<dbReference type="OrthoDB" id="2065409at2"/>
<dbReference type="InterPro" id="IPR017894">
    <property type="entry name" value="HTH_IS21_transposase_type"/>
</dbReference>
<geneLocation type="plasmid" evidence="8">
    <name>pcme4a9i</name>
</geneLocation>
<proteinExistence type="inferred from homology"/>
<evidence type="ECO:0000313" key="8">
    <source>
        <dbReference type="Proteomes" id="UP000195807"/>
    </source>
</evidence>
<dbReference type="PANTHER" id="PTHR35004:SF7">
    <property type="entry name" value="INTEGRASE PROTEIN"/>
    <property type="match status" value="1"/>
</dbReference>
<protein>
    <submittedName>
        <fullName evidence="7">IS21 family transposase</fullName>
    </submittedName>
</protein>
<keyword evidence="4" id="KW-0233">DNA recombination</keyword>
<accession>A0A1Z1FG39</accession>
<dbReference type="GO" id="GO:0003677">
    <property type="term" value="F:DNA binding"/>
    <property type="evidence" value="ECO:0007669"/>
    <property type="project" value="UniProtKB-KW"/>
</dbReference>
<keyword evidence="8" id="KW-1185">Reference proteome</keyword>
<evidence type="ECO:0000256" key="3">
    <source>
        <dbReference type="ARBA" id="ARBA00023125"/>
    </source>
</evidence>
<dbReference type="PROSITE" id="PS50531">
    <property type="entry name" value="HTH_IS21"/>
    <property type="match status" value="1"/>
</dbReference>
<evidence type="ECO:0000259" key="5">
    <source>
        <dbReference type="PROSITE" id="PS50531"/>
    </source>
</evidence>
<evidence type="ECO:0000256" key="1">
    <source>
        <dbReference type="ARBA" id="ARBA00009277"/>
    </source>
</evidence>
<dbReference type="KEGG" id="cman:A9D14_15080"/>
<feature type="domain" description="Integrase catalytic" evidence="6">
    <location>
        <begin position="124"/>
        <end position="254"/>
    </location>
</feature>
<dbReference type="RefSeq" id="WP_066849713.1">
    <property type="nucleotide sequence ID" value="NZ_CP019603.1"/>
</dbReference>
<dbReference type="EMBL" id="CP019603">
    <property type="protein sequence ID" value="ARU17695.1"/>
    <property type="molecule type" value="Genomic_DNA"/>
</dbReference>
<dbReference type="Pfam" id="PF22483">
    <property type="entry name" value="Mu-transpos_C_2"/>
    <property type="match status" value="1"/>
</dbReference>
<dbReference type="PANTHER" id="PTHR35004">
    <property type="entry name" value="TRANSPOSASE RV3428C-RELATED"/>
    <property type="match status" value="1"/>
</dbReference>
<evidence type="ECO:0000256" key="2">
    <source>
        <dbReference type="ARBA" id="ARBA00022578"/>
    </source>
</evidence>
<dbReference type="NCBIfam" id="NF033546">
    <property type="entry name" value="transpos_IS21"/>
    <property type="match status" value="1"/>
</dbReference>
<name>A0A1Z1FG39_9SPHN</name>
<dbReference type="PROSITE" id="PS50994">
    <property type="entry name" value="INTEGRASE"/>
    <property type="match status" value="1"/>
</dbReference>
<evidence type="ECO:0000256" key="4">
    <source>
        <dbReference type="ARBA" id="ARBA00023172"/>
    </source>
</evidence>
<comment type="similarity">
    <text evidence="1">Belongs to the transposase IS21/IS408/IS1162 family.</text>
</comment>
<dbReference type="GO" id="GO:0006310">
    <property type="term" value="P:DNA recombination"/>
    <property type="evidence" value="ECO:0007669"/>
    <property type="project" value="UniProtKB-KW"/>
</dbReference>
<gene>
    <name evidence="7" type="ORF">A9D14_15080</name>
</gene>
<feature type="domain" description="HTH IS21-type" evidence="5">
    <location>
        <begin position="3"/>
        <end position="65"/>
    </location>
</feature>
<organism evidence="7 8">
    <name type="scientific">Croceicoccus marinus</name>
    <dbReference type="NCBI Taxonomy" id="450378"/>
    <lineage>
        <taxon>Bacteria</taxon>
        <taxon>Pseudomonadati</taxon>
        <taxon>Pseudomonadota</taxon>
        <taxon>Alphaproteobacteria</taxon>
        <taxon>Sphingomonadales</taxon>
        <taxon>Erythrobacteraceae</taxon>
        <taxon>Croceicoccus</taxon>
    </lineage>
</organism>
<keyword evidence="2" id="KW-0815">Transposition</keyword>
<keyword evidence="7" id="KW-0614">Plasmid</keyword>
<dbReference type="AlphaFoldDB" id="A0A1Z1FG39"/>
<dbReference type="InterPro" id="IPR054353">
    <property type="entry name" value="IstA-like_C"/>
</dbReference>
<dbReference type="GO" id="GO:0032196">
    <property type="term" value="P:transposition"/>
    <property type="evidence" value="ECO:0007669"/>
    <property type="project" value="UniProtKB-KW"/>
</dbReference>
<evidence type="ECO:0000259" key="6">
    <source>
        <dbReference type="PROSITE" id="PS50994"/>
    </source>
</evidence>
<dbReference type="InterPro" id="IPR001584">
    <property type="entry name" value="Integrase_cat-core"/>
</dbReference>
<keyword evidence="3" id="KW-0238">DNA-binding</keyword>
<dbReference type="Proteomes" id="UP000195807">
    <property type="component" value="Plasmid pCME4A9I"/>
</dbReference>
<dbReference type="STRING" id="450378.GCA_001661675_03031"/>
<dbReference type="GO" id="GO:0015074">
    <property type="term" value="P:DNA integration"/>
    <property type="evidence" value="ECO:0007669"/>
    <property type="project" value="InterPro"/>
</dbReference>